<proteinExistence type="predicted"/>
<gene>
    <name evidence="1" type="ORF">H5410_021804</name>
</gene>
<protein>
    <submittedName>
        <fullName evidence="1">Uncharacterized protein</fullName>
    </submittedName>
</protein>
<dbReference type="Proteomes" id="UP000824120">
    <property type="component" value="Chromosome 4"/>
</dbReference>
<dbReference type="EMBL" id="JACXVP010000004">
    <property type="protein sequence ID" value="KAG5610523.1"/>
    <property type="molecule type" value="Genomic_DNA"/>
</dbReference>
<organism evidence="1 2">
    <name type="scientific">Solanum commersonii</name>
    <name type="common">Commerson's wild potato</name>
    <name type="synonym">Commerson's nightshade</name>
    <dbReference type="NCBI Taxonomy" id="4109"/>
    <lineage>
        <taxon>Eukaryota</taxon>
        <taxon>Viridiplantae</taxon>
        <taxon>Streptophyta</taxon>
        <taxon>Embryophyta</taxon>
        <taxon>Tracheophyta</taxon>
        <taxon>Spermatophyta</taxon>
        <taxon>Magnoliopsida</taxon>
        <taxon>eudicotyledons</taxon>
        <taxon>Gunneridae</taxon>
        <taxon>Pentapetalae</taxon>
        <taxon>asterids</taxon>
        <taxon>lamiids</taxon>
        <taxon>Solanales</taxon>
        <taxon>Solanaceae</taxon>
        <taxon>Solanoideae</taxon>
        <taxon>Solaneae</taxon>
        <taxon>Solanum</taxon>
    </lineage>
</organism>
<name>A0A9J5ZC26_SOLCO</name>
<accession>A0A9J5ZC26</accession>
<sequence length="62" mass="7106">MWWFEIFWAMNCGPFQEKRLIFEGTPYIGAVHPAAGAPQRRVGLICLPQGWSSVYDYVLGFP</sequence>
<dbReference type="AlphaFoldDB" id="A0A9J5ZC26"/>
<keyword evidence="2" id="KW-1185">Reference proteome</keyword>
<evidence type="ECO:0000313" key="2">
    <source>
        <dbReference type="Proteomes" id="UP000824120"/>
    </source>
</evidence>
<evidence type="ECO:0000313" key="1">
    <source>
        <dbReference type="EMBL" id="KAG5610523.1"/>
    </source>
</evidence>
<reference evidence="1 2" key="1">
    <citation type="submission" date="2020-09" db="EMBL/GenBank/DDBJ databases">
        <title>De no assembly of potato wild relative species, Solanum commersonii.</title>
        <authorList>
            <person name="Cho K."/>
        </authorList>
    </citation>
    <scope>NUCLEOTIDE SEQUENCE [LARGE SCALE GENOMIC DNA]</scope>
    <source>
        <strain evidence="1">LZ3.2</strain>
        <tissue evidence="1">Leaf</tissue>
    </source>
</reference>
<comment type="caution">
    <text evidence="1">The sequence shown here is derived from an EMBL/GenBank/DDBJ whole genome shotgun (WGS) entry which is preliminary data.</text>
</comment>